<evidence type="ECO:0000256" key="1">
    <source>
        <dbReference type="SAM" id="Phobius"/>
    </source>
</evidence>
<feature type="transmembrane region" description="Helical" evidence="1">
    <location>
        <begin position="36"/>
        <end position="57"/>
    </location>
</feature>
<keyword evidence="1" id="KW-1133">Transmembrane helix</keyword>
<protein>
    <submittedName>
        <fullName evidence="2">Uncharacterized protein</fullName>
    </submittedName>
</protein>
<reference evidence="2 3" key="1">
    <citation type="submission" date="2018-11" db="EMBL/GenBank/DDBJ databases">
        <authorList>
            <person name="Li F."/>
        </authorList>
    </citation>
    <scope>NUCLEOTIDE SEQUENCE [LARGE SCALE GENOMIC DNA]</scope>
    <source>
        <strain evidence="2 3">Gsoil 097</strain>
    </source>
</reference>
<organism evidence="2 3">
    <name type="scientific">Nocardioides marmoriginsengisoli</name>
    <dbReference type="NCBI Taxonomy" id="661483"/>
    <lineage>
        <taxon>Bacteria</taxon>
        <taxon>Bacillati</taxon>
        <taxon>Actinomycetota</taxon>
        <taxon>Actinomycetes</taxon>
        <taxon>Propionibacteriales</taxon>
        <taxon>Nocardioidaceae</taxon>
        <taxon>Nocardioides</taxon>
    </lineage>
</organism>
<sequence>MTNKPSELVQSTRGLLVSVAVIILGALLSATSVGPYVILAGIIGFLYFGLSALWEVAMGRRRGIAKD</sequence>
<evidence type="ECO:0000313" key="3">
    <source>
        <dbReference type="Proteomes" id="UP000267128"/>
    </source>
</evidence>
<dbReference type="AlphaFoldDB" id="A0A3N0CJP5"/>
<name>A0A3N0CJP5_9ACTN</name>
<dbReference type="Proteomes" id="UP000267128">
    <property type="component" value="Unassembled WGS sequence"/>
</dbReference>
<keyword evidence="1" id="KW-0472">Membrane</keyword>
<comment type="caution">
    <text evidence="2">The sequence shown here is derived from an EMBL/GenBank/DDBJ whole genome shotgun (WGS) entry which is preliminary data.</text>
</comment>
<accession>A0A3N0CJP5</accession>
<feature type="transmembrane region" description="Helical" evidence="1">
    <location>
        <begin position="12"/>
        <end position="30"/>
    </location>
</feature>
<keyword evidence="1" id="KW-0812">Transmembrane</keyword>
<evidence type="ECO:0000313" key="2">
    <source>
        <dbReference type="EMBL" id="RNL63665.1"/>
    </source>
</evidence>
<keyword evidence="3" id="KW-1185">Reference proteome</keyword>
<proteinExistence type="predicted"/>
<gene>
    <name evidence="2" type="ORF">EFK50_07940</name>
</gene>
<dbReference type="RefSeq" id="WP_123227051.1">
    <property type="nucleotide sequence ID" value="NZ_RJSE01000006.1"/>
</dbReference>
<dbReference type="EMBL" id="RJSE01000006">
    <property type="protein sequence ID" value="RNL63665.1"/>
    <property type="molecule type" value="Genomic_DNA"/>
</dbReference>